<evidence type="ECO:0000259" key="4">
    <source>
        <dbReference type="SMART" id="SM00861"/>
    </source>
</evidence>
<dbReference type="Gene3D" id="3.40.50.920">
    <property type="match status" value="1"/>
</dbReference>
<gene>
    <name evidence="5" type="ORF">F0161_07525</name>
</gene>
<evidence type="ECO:0000313" key="5">
    <source>
        <dbReference type="EMBL" id="QER67720.1"/>
    </source>
</evidence>
<dbReference type="KEGG" id="lnn:F0161_07525"/>
<dbReference type="OrthoDB" id="9771835at2"/>
<dbReference type="GO" id="GO:0016491">
    <property type="term" value="F:oxidoreductase activity"/>
    <property type="evidence" value="ECO:0007669"/>
    <property type="project" value="UniProtKB-KW"/>
</dbReference>
<dbReference type="CDD" id="cd07036">
    <property type="entry name" value="TPP_PYR_E1-PDHc-beta_like"/>
    <property type="match status" value="1"/>
</dbReference>
<keyword evidence="2" id="KW-0560">Oxidoreductase</keyword>
<keyword evidence="6" id="KW-1185">Reference proteome</keyword>
<dbReference type="RefSeq" id="WP_137602413.1">
    <property type="nucleotide sequence ID" value="NZ_BJEB01000049.1"/>
</dbReference>
<dbReference type="SUPFAM" id="SSF52922">
    <property type="entry name" value="TK C-terminal domain-like"/>
    <property type="match status" value="1"/>
</dbReference>
<evidence type="ECO:0000256" key="2">
    <source>
        <dbReference type="ARBA" id="ARBA00023002"/>
    </source>
</evidence>
<sequence>MAKKSYIQAITDGLDILLDEDPKTLIFGEDVGKNGGVFRTTQGLQEKYGEDRVFDTPLAESGILGLAVGLGLTGWRPIPEIQFMGFTFEAMDSIAGQMARMRFRFGGLKHSPITIRTPFGGGTHTAEMHADNLENFFTGVPGLRVVTPSNPYDAKGLVISAVENNDPVLFMENLKLYRSMKDDIPDEKYTVPLDTAKVVREGTDVTIVAYSAEVNESLTVAEKLAKENISAEVIDLRSLSPIDTDTIFASVEKTHKVVVVQEAQKMAGVGAVVASEISEHAIMSLDAPIARVAAPNSVYPFAQAENVWIPNADDIEAKVRETLSY</sequence>
<dbReference type="FunFam" id="3.40.50.970:FF:000001">
    <property type="entry name" value="Pyruvate dehydrogenase E1 beta subunit"/>
    <property type="match status" value="1"/>
</dbReference>
<dbReference type="PANTHER" id="PTHR43257:SF2">
    <property type="entry name" value="PYRUVATE DEHYDROGENASE E1 COMPONENT SUBUNIT BETA"/>
    <property type="match status" value="1"/>
</dbReference>
<dbReference type="Proteomes" id="UP000325295">
    <property type="component" value="Chromosome"/>
</dbReference>
<dbReference type="FunFam" id="3.40.50.920:FF:000001">
    <property type="entry name" value="Pyruvate dehydrogenase E1 beta subunit"/>
    <property type="match status" value="1"/>
</dbReference>
<dbReference type="PANTHER" id="PTHR43257">
    <property type="entry name" value="PYRUVATE DEHYDROGENASE E1 COMPONENT BETA SUBUNIT"/>
    <property type="match status" value="1"/>
</dbReference>
<dbReference type="InterPro" id="IPR033248">
    <property type="entry name" value="Transketolase_C"/>
</dbReference>
<name>A0A5P1X1D9_9LACO</name>
<dbReference type="Pfam" id="PF02780">
    <property type="entry name" value="Transketolase_C"/>
    <property type="match status" value="1"/>
</dbReference>
<dbReference type="InterPro" id="IPR029061">
    <property type="entry name" value="THDP-binding"/>
</dbReference>
<keyword evidence="3" id="KW-0786">Thiamine pyrophosphate</keyword>
<dbReference type="InterPro" id="IPR005475">
    <property type="entry name" value="Transketolase-like_Pyr-bd"/>
</dbReference>
<dbReference type="SUPFAM" id="SSF52518">
    <property type="entry name" value="Thiamin diphosphate-binding fold (THDP-binding)"/>
    <property type="match status" value="1"/>
</dbReference>
<evidence type="ECO:0000313" key="6">
    <source>
        <dbReference type="Proteomes" id="UP000325295"/>
    </source>
</evidence>
<dbReference type="EMBL" id="CP043939">
    <property type="protein sequence ID" value="QER67720.1"/>
    <property type="molecule type" value="Genomic_DNA"/>
</dbReference>
<comment type="cofactor">
    <cofactor evidence="1">
        <name>thiamine diphosphate</name>
        <dbReference type="ChEBI" id="CHEBI:58937"/>
    </cofactor>
</comment>
<evidence type="ECO:0000256" key="3">
    <source>
        <dbReference type="ARBA" id="ARBA00023052"/>
    </source>
</evidence>
<reference evidence="5 6" key="1">
    <citation type="submission" date="2019-09" db="EMBL/GenBank/DDBJ databases">
        <title>Complete Genome Sequence of Lactobacillus nenjiangensis SH-Y15, isolated from sauerkraut.</title>
        <authorList>
            <person name="Yang H."/>
        </authorList>
    </citation>
    <scope>NUCLEOTIDE SEQUENCE [LARGE SCALE GENOMIC DNA]</scope>
    <source>
        <strain evidence="5 6">SH-Y15</strain>
    </source>
</reference>
<feature type="domain" description="Transketolase-like pyrimidine-binding" evidence="4">
    <location>
        <begin position="4"/>
        <end position="179"/>
    </location>
</feature>
<proteinExistence type="predicted"/>
<dbReference type="Pfam" id="PF02779">
    <property type="entry name" value="Transket_pyr"/>
    <property type="match status" value="1"/>
</dbReference>
<accession>A0A5P1X1D9</accession>
<dbReference type="SMART" id="SM00861">
    <property type="entry name" value="Transket_pyr"/>
    <property type="match status" value="1"/>
</dbReference>
<organism evidence="5 6">
    <name type="scientific">Paucilactobacillus nenjiangensis</name>
    <dbReference type="NCBI Taxonomy" id="1296540"/>
    <lineage>
        <taxon>Bacteria</taxon>
        <taxon>Bacillati</taxon>
        <taxon>Bacillota</taxon>
        <taxon>Bacilli</taxon>
        <taxon>Lactobacillales</taxon>
        <taxon>Lactobacillaceae</taxon>
        <taxon>Paucilactobacillus</taxon>
    </lineage>
</organism>
<dbReference type="AlphaFoldDB" id="A0A5P1X1D9"/>
<dbReference type="Gene3D" id="3.40.50.970">
    <property type="match status" value="1"/>
</dbReference>
<protein>
    <submittedName>
        <fullName evidence="5">Alpha-ketoacid dehydrogenase subunit beta</fullName>
    </submittedName>
</protein>
<dbReference type="InterPro" id="IPR009014">
    <property type="entry name" value="Transketo_C/PFOR_II"/>
</dbReference>
<evidence type="ECO:0000256" key="1">
    <source>
        <dbReference type="ARBA" id="ARBA00001964"/>
    </source>
</evidence>